<evidence type="ECO:0000313" key="3">
    <source>
        <dbReference type="Proteomes" id="UP000051717"/>
    </source>
</evidence>
<dbReference type="Gene3D" id="3.40.30.10">
    <property type="entry name" value="Glutaredoxin"/>
    <property type="match status" value="1"/>
</dbReference>
<name>A0A0S8G1R7_UNCT6</name>
<dbReference type="EMBL" id="LJUI01000160">
    <property type="protein sequence ID" value="KPK66681.1"/>
    <property type="molecule type" value="Genomic_DNA"/>
</dbReference>
<accession>A0A0S8G1R7</accession>
<dbReference type="PATRIC" id="fig|1703774.3.peg.2008"/>
<organism evidence="2 3">
    <name type="scientific">candidate division TA06 bacterium SM23_40</name>
    <dbReference type="NCBI Taxonomy" id="1703774"/>
    <lineage>
        <taxon>Bacteria</taxon>
        <taxon>Bacteria division TA06</taxon>
    </lineage>
</organism>
<feature type="domain" description="Thioredoxin-like fold" evidence="1">
    <location>
        <begin position="117"/>
        <end position="149"/>
    </location>
</feature>
<dbReference type="Proteomes" id="UP000051717">
    <property type="component" value="Unassembled WGS sequence"/>
</dbReference>
<protein>
    <recommendedName>
        <fullName evidence="1">Thioredoxin-like fold domain-containing protein</fullName>
    </recommendedName>
</protein>
<dbReference type="AlphaFoldDB" id="A0A0S8G1R7"/>
<gene>
    <name evidence="2" type="ORF">AMJ82_11675</name>
</gene>
<dbReference type="InterPro" id="IPR036249">
    <property type="entry name" value="Thioredoxin-like_sf"/>
</dbReference>
<reference evidence="2 3" key="1">
    <citation type="journal article" date="2015" name="Microbiome">
        <title>Genomic resolution of linkages in carbon, nitrogen, and sulfur cycling among widespread estuary sediment bacteria.</title>
        <authorList>
            <person name="Baker B.J."/>
            <person name="Lazar C.S."/>
            <person name="Teske A.P."/>
            <person name="Dick G.J."/>
        </authorList>
    </citation>
    <scope>NUCLEOTIDE SEQUENCE [LARGE SCALE GENOMIC DNA]</scope>
    <source>
        <strain evidence="2">SM23_40</strain>
    </source>
</reference>
<dbReference type="Pfam" id="PF13192">
    <property type="entry name" value="Thioredoxin_3"/>
    <property type="match status" value="1"/>
</dbReference>
<proteinExistence type="predicted"/>
<dbReference type="InterPro" id="IPR012336">
    <property type="entry name" value="Thioredoxin-like_fold"/>
</dbReference>
<evidence type="ECO:0000313" key="2">
    <source>
        <dbReference type="EMBL" id="KPK66681.1"/>
    </source>
</evidence>
<dbReference type="SUPFAM" id="SSF52833">
    <property type="entry name" value="Thioredoxin-like"/>
    <property type="match status" value="1"/>
</dbReference>
<evidence type="ECO:0000259" key="1">
    <source>
        <dbReference type="Pfam" id="PF13192"/>
    </source>
</evidence>
<comment type="caution">
    <text evidence="2">The sequence shown here is derived from an EMBL/GenBank/DDBJ whole genome shotgun (WGS) entry which is preliminary data.</text>
</comment>
<sequence length="151" mass="16737">MEGSKITVMVIGTEPVCPRCDLVARLVQEIARESNVQVDLRHFAFDSVDAQALGRRLGRNVGTAKHVAKAAAIPVDWEAVHRLIDRRKEVLGPDARPADTWAPELDRMLEPCRQAAESVGYLMTPVLVVNGVVTHHGSVPTREEIRSWILE</sequence>